<dbReference type="GO" id="GO:0016787">
    <property type="term" value="F:hydrolase activity"/>
    <property type="evidence" value="ECO:0007669"/>
    <property type="project" value="UniProtKB-KW"/>
</dbReference>
<dbReference type="CDD" id="cd07742">
    <property type="entry name" value="metallo-hydrolase-like_MBL-fold"/>
    <property type="match status" value="1"/>
</dbReference>
<dbReference type="EMBL" id="JAMYBS010000042">
    <property type="protein sequence ID" value="MCO7546973.1"/>
    <property type="molecule type" value="Genomic_DNA"/>
</dbReference>
<dbReference type="PANTHER" id="PTHR42978:SF3">
    <property type="entry name" value="BLR3078 PROTEIN"/>
    <property type="match status" value="1"/>
</dbReference>
<organism evidence="6 7">
    <name type="scientific">Stutzerimonas nitrititolerans</name>
    <dbReference type="NCBI Taxonomy" id="2482751"/>
    <lineage>
        <taxon>Bacteria</taxon>
        <taxon>Pseudomonadati</taxon>
        <taxon>Pseudomonadota</taxon>
        <taxon>Gammaproteobacteria</taxon>
        <taxon>Pseudomonadales</taxon>
        <taxon>Pseudomonadaceae</taxon>
        <taxon>Stutzerimonas</taxon>
    </lineage>
</organism>
<dbReference type="InterPro" id="IPR036866">
    <property type="entry name" value="RibonucZ/Hydroxyglut_hydro"/>
</dbReference>
<evidence type="ECO:0000313" key="7">
    <source>
        <dbReference type="Proteomes" id="UP001165292"/>
    </source>
</evidence>
<dbReference type="PANTHER" id="PTHR42978">
    <property type="entry name" value="QUORUM-QUENCHING LACTONASE YTNP-RELATED-RELATED"/>
    <property type="match status" value="1"/>
</dbReference>
<accession>A0AA42BIA2</accession>
<evidence type="ECO:0000256" key="2">
    <source>
        <dbReference type="ARBA" id="ARBA00022723"/>
    </source>
</evidence>
<name>A0AA42BIA2_9GAMM</name>
<evidence type="ECO:0000259" key="5">
    <source>
        <dbReference type="SMART" id="SM00849"/>
    </source>
</evidence>
<feature type="domain" description="Metallo-beta-lactamase" evidence="5">
    <location>
        <begin position="31"/>
        <end position="245"/>
    </location>
</feature>
<reference evidence="6" key="1">
    <citation type="submission" date="2022-06" db="EMBL/GenBank/DDBJ databases">
        <title>Detection of beta-lactamases in bacteria of animal origin.</title>
        <authorList>
            <person name="Mlynarcik P."/>
            <person name="Zdarska V."/>
            <person name="Chudobova H."/>
            <person name="Prochazkova P."/>
            <person name="Hricova K."/>
            <person name="Mezerova K."/>
            <person name="Bardon J."/>
            <person name="Dolejska M."/>
            <person name="Sukkar I."/>
            <person name="Kolar M."/>
        </authorList>
    </citation>
    <scope>NUCLEOTIDE SEQUENCE</scope>
    <source>
        <strain evidence="6">S 300-3</strain>
    </source>
</reference>
<protein>
    <submittedName>
        <fullName evidence="6">MBL fold metallo-hydrolase</fullName>
    </submittedName>
</protein>
<dbReference type="SUPFAM" id="SSF56281">
    <property type="entry name" value="Metallo-hydrolase/oxidoreductase"/>
    <property type="match status" value="1"/>
</dbReference>
<keyword evidence="2" id="KW-0479">Metal-binding</keyword>
<dbReference type="RefSeq" id="WP_253165070.1">
    <property type="nucleotide sequence ID" value="NZ_DAMAQN010000063.1"/>
</dbReference>
<dbReference type="GO" id="GO:0046872">
    <property type="term" value="F:metal ion binding"/>
    <property type="evidence" value="ECO:0007669"/>
    <property type="project" value="UniProtKB-KW"/>
</dbReference>
<dbReference type="Pfam" id="PF00753">
    <property type="entry name" value="Lactamase_B"/>
    <property type="match status" value="1"/>
</dbReference>
<sequence length="279" mass="31992">MRVHHLNCGCMCPLGGALFDGFSKGPTAQLVCHCLLIETEHHGLVLVDTGFGECDVLEPRKRLSGFFIAFNNIRFERRFTALEQIRQLGFAAEDVRHIVLTHLDFDHAGGLSDFPGAQVHLLQREMDAARSTHSFLGHRRYRRRQWDEVRSWQFYEPGGDLWFGFQAVKELRGLPPEILLIPLTGHTHGHAGVAVQTSDGWLLHAGDAYFYRDEVGQTERHCTPGLRFYQRMMEVDRPARLGNQHRLWTLSLEHRDEVTLFCSHDAKELERMQSRAPSP</sequence>
<dbReference type="InterPro" id="IPR001279">
    <property type="entry name" value="Metallo-B-lactamas"/>
</dbReference>
<keyword evidence="4" id="KW-0862">Zinc</keyword>
<evidence type="ECO:0000313" key="6">
    <source>
        <dbReference type="EMBL" id="MCO7546973.1"/>
    </source>
</evidence>
<evidence type="ECO:0000256" key="3">
    <source>
        <dbReference type="ARBA" id="ARBA00022801"/>
    </source>
</evidence>
<gene>
    <name evidence="6" type="ORF">NJF43_19675</name>
</gene>
<dbReference type="Gene3D" id="3.60.15.10">
    <property type="entry name" value="Ribonuclease Z/Hydroxyacylglutathione hydrolase-like"/>
    <property type="match status" value="1"/>
</dbReference>
<evidence type="ECO:0000256" key="4">
    <source>
        <dbReference type="ARBA" id="ARBA00022833"/>
    </source>
</evidence>
<proteinExistence type="inferred from homology"/>
<comment type="caution">
    <text evidence="6">The sequence shown here is derived from an EMBL/GenBank/DDBJ whole genome shotgun (WGS) entry which is preliminary data.</text>
</comment>
<comment type="similarity">
    <text evidence="1">Belongs to the metallo-beta-lactamase superfamily.</text>
</comment>
<dbReference type="SMART" id="SM00849">
    <property type="entry name" value="Lactamase_B"/>
    <property type="match status" value="1"/>
</dbReference>
<keyword evidence="3" id="KW-0378">Hydrolase</keyword>
<dbReference type="Proteomes" id="UP001165292">
    <property type="component" value="Unassembled WGS sequence"/>
</dbReference>
<dbReference type="AlphaFoldDB" id="A0AA42BIA2"/>
<evidence type="ECO:0000256" key="1">
    <source>
        <dbReference type="ARBA" id="ARBA00007749"/>
    </source>
</evidence>
<dbReference type="InterPro" id="IPR051013">
    <property type="entry name" value="MBL_superfamily_lactonases"/>
</dbReference>